<dbReference type="AlphaFoldDB" id="A0A5A7R2E7"/>
<keyword evidence="2" id="KW-0472">Membrane</keyword>
<evidence type="ECO:0000256" key="1">
    <source>
        <dbReference type="SAM" id="MobiDB-lite"/>
    </source>
</evidence>
<sequence>MGRASYNLTHDSELLHSSKDKGCTHPHETQKHTETEGRHVTVSVIKLASSLSGRHSPNALTNVVRFFFGSGLASARIIGFLGFEKKRIICMKTRTPRYITQFISS</sequence>
<evidence type="ECO:0000256" key="2">
    <source>
        <dbReference type="SAM" id="Phobius"/>
    </source>
</evidence>
<organism evidence="3 4">
    <name type="scientific">Striga asiatica</name>
    <name type="common">Asiatic witchweed</name>
    <name type="synonym">Buchnera asiatica</name>
    <dbReference type="NCBI Taxonomy" id="4170"/>
    <lineage>
        <taxon>Eukaryota</taxon>
        <taxon>Viridiplantae</taxon>
        <taxon>Streptophyta</taxon>
        <taxon>Embryophyta</taxon>
        <taxon>Tracheophyta</taxon>
        <taxon>Spermatophyta</taxon>
        <taxon>Magnoliopsida</taxon>
        <taxon>eudicotyledons</taxon>
        <taxon>Gunneridae</taxon>
        <taxon>Pentapetalae</taxon>
        <taxon>asterids</taxon>
        <taxon>lamiids</taxon>
        <taxon>Lamiales</taxon>
        <taxon>Orobanchaceae</taxon>
        <taxon>Buchnereae</taxon>
        <taxon>Striga</taxon>
    </lineage>
</organism>
<keyword evidence="4" id="KW-1185">Reference proteome</keyword>
<proteinExistence type="predicted"/>
<feature type="compositionally biased region" description="Basic and acidic residues" evidence="1">
    <location>
        <begin position="10"/>
        <end position="38"/>
    </location>
</feature>
<keyword evidence="2" id="KW-0812">Transmembrane</keyword>
<feature type="region of interest" description="Disordered" evidence="1">
    <location>
        <begin position="1"/>
        <end position="38"/>
    </location>
</feature>
<accession>A0A5A7R2E7</accession>
<evidence type="ECO:0000313" key="4">
    <source>
        <dbReference type="Proteomes" id="UP000325081"/>
    </source>
</evidence>
<dbReference type="GO" id="GO:0016874">
    <property type="term" value="F:ligase activity"/>
    <property type="evidence" value="ECO:0007669"/>
    <property type="project" value="UniProtKB-KW"/>
</dbReference>
<keyword evidence="2" id="KW-1133">Transmembrane helix</keyword>
<comment type="caution">
    <text evidence="3">The sequence shown here is derived from an EMBL/GenBank/DDBJ whole genome shotgun (WGS) entry which is preliminary data.</text>
</comment>
<dbReference type="EMBL" id="BKCP01009737">
    <property type="protein sequence ID" value="GER51599.1"/>
    <property type="molecule type" value="Genomic_DNA"/>
</dbReference>
<feature type="transmembrane region" description="Helical" evidence="2">
    <location>
        <begin position="63"/>
        <end position="83"/>
    </location>
</feature>
<reference evidence="4" key="1">
    <citation type="journal article" date="2019" name="Curr. Biol.">
        <title>Genome Sequence of Striga asiatica Provides Insight into the Evolution of Plant Parasitism.</title>
        <authorList>
            <person name="Yoshida S."/>
            <person name="Kim S."/>
            <person name="Wafula E.K."/>
            <person name="Tanskanen J."/>
            <person name="Kim Y.M."/>
            <person name="Honaas L."/>
            <person name="Yang Z."/>
            <person name="Spallek T."/>
            <person name="Conn C.E."/>
            <person name="Ichihashi Y."/>
            <person name="Cheong K."/>
            <person name="Cui S."/>
            <person name="Der J.P."/>
            <person name="Gundlach H."/>
            <person name="Jiao Y."/>
            <person name="Hori C."/>
            <person name="Ishida J.K."/>
            <person name="Kasahara H."/>
            <person name="Kiba T."/>
            <person name="Kim M.S."/>
            <person name="Koo N."/>
            <person name="Laohavisit A."/>
            <person name="Lee Y.H."/>
            <person name="Lumba S."/>
            <person name="McCourt P."/>
            <person name="Mortimer J.C."/>
            <person name="Mutuku J.M."/>
            <person name="Nomura T."/>
            <person name="Sasaki-Sekimoto Y."/>
            <person name="Seto Y."/>
            <person name="Wang Y."/>
            <person name="Wakatake T."/>
            <person name="Sakakibara H."/>
            <person name="Demura T."/>
            <person name="Yamaguchi S."/>
            <person name="Yoneyama K."/>
            <person name="Manabe R.I."/>
            <person name="Nelson D.C."/>
            <person name="Schulman A.H."/>
            <person name="Timko M.P."/>
            <person name="dePamphilis C.W."/>
            <person name="Choi D."/>
            <person name="Shirasu K."/>
        </authorList>
    </citation>
    <scope>NUCLEOTIDE SEQUENCE [LARGE SCALE GENOMIC DNA]</scope>
    <source>
        <strain evidence="4">cv. UVA1</strain>
    </source>
</reference>
<keyword evidence="3" id="KW-0436">Ligase</keyword>
<evidence type="ECO:0000313" key="3">
    <source>
        <dbReference type="EMBL" id="GER51599.1"/>
    </source>
</evidence>
<name>A0A5A7R2E7_STRAF</name>
<protein>
    <submittedName>
        <fullName evidence="3">AMP-dependent synthetase and ligase</fullName>
    </submittedName>
</protein>
<gene>
    <name evidence="3" type="ORF">STAS_28991</name>
</gene>
<dbReference type="Proteomes" id="UP000325081">
    <property type="component" value="Unassembled WGS sequence"/>
</dbReference>